<evidence type="ECO:0000256" key="3">
    <source>
        <dbReference type="ARBA" id="ARBA00022989"/>
    </source>
</evidence>
<feature type="transmembrane region" description="Helical" evidence="6">
    <location>
        <begin position="59"/>
        <end position="79"/>
    </location>
</feature>
<dbReference type="PANTHER" id="PTHR21624:SF3">
    <property type="entry name" value="FATTY ACID HYDROXYLASE DOMAIN-CONTAINING PROTEIN"/>
    <property type="match status" value="1"/>
</dbReference>
<proteinExistence type="predicted"/>
<dbReference type="Pfam" id="PF04116">
    <property type="entry name" value="FA_hydroxylase"/>
    <property type="match status" value="1"/>
</dbReference>
<feature type="transmembrane region" description="Helical" evidence="6">
    <location>
        <begin position="28"/>
        <end position="53"/>
    </location>
</feature>
<evidence type="ECO:0000256" key="1">
    <source>
        <dbReference type="ARBA" id="ARBA00004127"/>
    </source>
</evidence>
<evidence type="ECO:0000256" key="4">
    <source>
        <dbReference type="ARBA" id="ARBA00023002"/>
    </source>
</evidence>
<protein>
    <submittedName>
        <fullName evidence="8">Sterol desaturase</fullName>
    </submittedName>
</protein>
<dbReference type="InterPro" id="IPR051689">
    <property type="entry name" value="Sterol_desaturase/TMEM195"/>
</dbReference>
<feature type="transmembrane region" description="Helical" evidence="6">
    <location>
        <begin position="114"/>
        <end position="131"/>
    </location>
</feature>
<dbReference type="PANTHER" id="PTHR21624">
    <property type="entry name" value="STEROL DESATURASE-RELATED PROTEIN"/>
    <property type="match status" value="1"/>
</dbReference>
<comment type="caution">
    <text evidence="8">The sequence shown here is derived from an EMBL/GenBank/DDBJ whole genome shotgun (WGS) entry which is preliminary data.</text>
</comment>
<organism evidence="8 9">
    <name type="scientific">Thalassotalea loyana</name>
    <dbReference type="NCBI Taxonomy" id="280483"/>
    <lineage>
        <taxon>Bacteria</taxon>
        <taxon>Pseudomonadati</taxon>
        <taxon>Pseudomonadota</taxon>
        <taxon>Gammaproteobacteria</taxon>
        <taxon>Alteromonadales</taxon>
        <taxon>Colwelliaceae</taxon>
        <taxon>Thalassotalea</taxon>
    </lineage>
</organism>
<reference evidence="8 9" key="1">
    <citation type="submission" date="2023-03" db="EMBL/GenBank/DDBJ databases">
        <title>Thalassotalea loyana LMG 22536T draft genome sequence.</title>
        <authorList>
            <person name="Sawabe T."/>
        </authorList>
    </citation>
    <scope>NUCLEOTIDE SEQUENCE [LARGE SCALE GENOMIC DNA]</scope>
    <source>
        <strain evidence="8 9">LMG 22536</strain>
    </source>
</reference>
<evidence type="ECO:0000256" key="5">
    <source>
        <dbReference type="ARBA" id="ARBA00023136"/>
    </source>
</evidence>
<evidence type="ECO:0000313" key="9">
    <source>
        <dbReference type="Proteomes" id="UP001157134"/>
    </source>
</evidence>
<gene>
    <name evidence="8" type="ORF">tloyanaT_34830</name>
</gene>
<keyword evidence="3 6" id="KW-1133">Transmembrane helix</keyword>
<dbReference type="RefSeq" id="WP_284301076.1">
    <property type="nucleotide sequence ID" value="NZ_BSSV01000009.1"/>
</dbReference>
<keyword evidence="5 6" id="KW-0472">Membrane</keyword>
<comment type="subcellular location">
    <subcellularLocation>
        <location evidence="1">Endomembrane system</location>
        <topology evidence="1">Multi-pass membrane protein</topology>
    </subcellularLocation>
</comment>
<evidence type="ECO:0000256" key="6">
    <source>
        <dbReference type="SAM" id="Phobius"/>
    </source>
</evidence>
<accession>A0ABQ6HI47</accession>
<dbReference type="InterPro" id="IPR006694">
    <property type="entry name" value="Fatty_acid_hydroxylase"/>
</dbReference>
<sequence>MAYYVLIIMLVLEHVKPYHPILHHKQRWFVNFLLFFFSTGFIWLGKVFVTAYIAPLWQLNYTLALLIAQFVMLDVYHYAVHRLFHHYKILWATHVVHHSDIEVDVTTEYRHHPFEVVLNFTLFAIFSWAFAIQTELIALYATCAVSLSIWHHSNFLLPRVLDQVLANVIITPRLHHLHHVSQRRLTDSNYGMIFSIWDRLFNTFSDEQMPTQHDYGLNYFNKPDQINILFVLKQPVKYLRQHNKHRNRLSKKIDSV</sequence>
<keyword evidence="4" id="KW-0560">Oxidoreductase</keyword>
<feature type="domain" description="Fatty acid hydroxylase" evidence="7">
    <location>
        <begin position="68"/>
        <end position="203"/>
    </location>
</feature>
<dbReference type="Proteomes" id="UP001157134">
    <property type="component" value="Unassembled WGS sequence"/>
</dbReference>
<name>A0ABQ6HI47_9GAMM</name>
<keyword evidence="2 6" id="KW-0812">Transmembrane</keyword>
<evidence type="ECO:0000259" key="7">
    <source>
        <dbReference type="Pfam" id="PF04116"/>
    </source>
</evidence>
<evidence type="ECO:0000313" key="8">
    <source>
        <dbReference type="EMBL" id="GLX87230.1"/>
    </source>
</evidence>
<evidence type="ECO:0000256" key="2">
    <source>
        <dbReference type="ARBA" id="ARBA00022692"/>
    </source>
</evidence>
<dbReference type="EMBL" id="BSSV01000009">
    <property type="protein sequence ID" value="GLX87230.1"/>
    <property type="molecule type" value="Genomic_DNA"/>
</dbReference>
<keyword evidence="9" id="KW-1185">Reference proteome</keyword>